<evidence type="ECO:0000256" key="3">
    <source>
        <dbReference type="ARBA" id="ARBA00022578"/>
    </source>
</evidence>
<dbReference type="InterPro" id="IPR051399">
    <property type="entry name" value="RNA-guided_DNA_endo/Transpos"/>
</dbReference>
<keyword evidence="7" id="KW-0233">DNA recombination</keyword>
<dbReference type="Proteomes" id="UP000076555">
    <property type="component" value="Unassembled WGS sequence"/>
</dbReference>
<dbReference type="OrthoDB" id="443538at2"/>
<dbReference type="PANTHER" id="PTHR30405">
    <property type="entry name" value="TRANSPOSASE"/>
    <property type="match status" value="1"/>
</dbReference>
<protein>
    <submittedName>
        <fullName evidence="11">Transposase</fullName>
    </submittedName>
</protein>
<comment type="similarity">
    <text evidence="1">In the C-terminal section; belongs to the transposase 35 family.</text>
</comment>
<dbReference type="InterPro" id="IPR021027">
    <property type="entry name" value="Transposase_put_HTH"/>
</dbReference>
<evidence type="ECO:0000313" key="11">
    <source>
        <dbReference type="EMBL" id="KZL51421.1"/>
    </source>
</evidence>
<dbReference type="GO" id="GO:0003677">
    <property type="term" value="F:DNA binding"/>
    <property type="evidence" value="ECO:0007669"/>
    <property type="project" value="UniProtKB-KW"/>
</dbReference>
<evidence type="ECO:0000256" key="2">
    <source>
        <dbReference type="ARBA" id="ARBA00011044"/>
    </source>
</evidence>
<dbReference type="GO" id="GO:0046872">
    <property type="term" value="F:metal ion binding"/>
    <property type="evidence" value="ECO:0007669"/>
    <property type="project" value="UniProtKB-KW"/>
</dbReference>
<dbReference type="AlphaFoldDB" id="A0A166KQK2"/>
<feature type="domain" description="Cas12f1-like TNB" evidence="9">
    <location>
        <begin position="298"/>
        <end position="364"/>
    </location>
</feature>
<keyword evidence="4" id="KW-0479">Metal-binding</keyword>
<dbReference type="InterPro" id="IPR053522">
    <property type="entry name" value="RNA-guided_endonuclease_TnpB"/>
</dbReference>
<dbReference type="NCBIfam" id="TIGR01766">
    <property type="entry name" value="IS200/IS605 family accessory protein TnpB-like domain"/>
    <property type="match status" value="1"/>
</dbReference>
<comment type="similarity">
    <text evidence="2">In the N-terminal section; belongs to the transposase 2 family.</text>
</comment>
<sequence>MQKAFKVTLIPNHNQQVLINKTIGCARFVYNRFLALRKELYNTEQKTLNYHACSQQLTLLKKEIIWFKEVDKFALQNSLKNLETAYKNFFGDLKKAKNKKGVGFPKFKKKYGCKQSYKTNLTNGNIQIIENRLKFPKLGWVKFHKSQDITGKLVNVTIITRTNSGKYIASILCETEIEKYPQVTQKIGLDLGIKSNLVTSKGEVVDNPKYYRTQKRKLRKAHKKLSRSVKGSNNRVKAKIKLARTYERITNSRDDFLHKLSTRLIKENSIICIEDLRVANMVKNHKLALSISDASRSKFVTMLEYKALWHDRIVQKVGTFYPSSQTCHHCGFINPLVKDLKLREWSCPHCHNYNYRDENAARNILSEGLKILTLRLRSVPTAAVGAPDALNACGELVRPGVIQAEFVEAPNRVTSSHARFKITCD</sequence>
<evidence type="ECO:0000256" key="6">
    <source>
        <dbReference type="ARBA" id="ARBA00023125"/>
    </source>
</evidence>
<evidence type="ECO:0000313" key="12">
    <source>
        <dbReference type="Proteomes" id="UP000076555"/>
    </source>
</evidence>
<evidence type="ECO:0000256" key="4">
    <source>
        <dbReference type="ARBA" id="ARBA00022723"/>
    </source>
</evidence>
<dbReference type="GO" id="GO:0006310">
    <property type="term" value="P:DNA recombination"/>
    <property type="evidence" value="ECO:0007669"/>
    <property type="project" value="UniProtKB-KW"/>
</dbReference>
<evidence type="ECO:0000259" key="10">
    <source>
        <dbReference type="Pfam" id="PF12323"/>
    </source>
</evidence>
<feature type="domain" description="Transposase putative helix-turn-helix" evidence="10">
    <location>
        <begin position="1"/>
        <end position="46"/>
    </location>
</feature>
<dbReference type="Pfam" id="PF01385">
    <property type="entry name" value="OrfB_IS605"/>
    <property type="match status" value="1"/>
</dbReference>
<dbReference type="EMBL" id="LWAJ01000023">
    <property type="protein sequence ID" value="KZL51421.1"/>
    <property type="molecule type" value="Genomic_DNA"/>
</dbReference>
<evidence type="ECO:0000256" key="7">
    <source>
        <dbReference type="ARBA" id="ARBA00023172"/>
    </source>
</evidence>
<evidence type="ECO:0000256" key="5">
    <source>
        <dbReference type="ARBA" id="ARBA00022833"/>
    </source>
</evidence>
<evidence type="ECO:0000259" key="8">
    <source>
        <dbReference type="Pfam" id="PF01385"/>
    </source>
</evidence>
<dbReference type="GO" id="GO:0032196">
    <property type="term" value="P:transposition"/>
    <property type="evidence" value="ECO:0007669"/>
    <property type="project" value="UniProtKB-KW"/>
</dbReference>
<feature type="domain" description="Probable transposase IS891/IS1136/IS1341" evidence="8">
    <location>
        <begin position="171"/>
        <end position="284"/>
    </location>
</feature>
<keyword evidence="6" id="KW-0238">DNA-binding</keyword>
<dbReference type="InterPro" id="IPR001959">
    <property type="entry name" value="Transposase"/>
</dbReference>
<dbReference type="NCBIfam" id="NF040570">
    <property type="entry name" value="guided_TnpB"/>
    <property type="match status" value="1"/>
</dbReference>
<proteinExistence type="inferred from homology"/>
<keyword evidence="3" id="KW-0815">Transposition</keyword>
<dbReference type="NCBIfam" id="NF038281">
    <property type="entry name" value="IS200_TnpB"/>
    <property type="match status" value="1"/>
</dbReference>
<comment type="caution">
    <text evidence="11">The sequence shown here is derived from an EMBL/GenBank/DDBJ whole genome shotgun (WGS) entry which is preliminary data.</text>
</comment>
<keyword evidence="5" id="KW-0862">Zinc</keyword>
<dbReference type="Pfam" id="PF12323">
    <property type="entry name" value="HTH_OrfB_IS605"/>
    <property type="match status" value="1"/>
</dbReference>
<dbReference type="RefSeq" id="WP_063871381.1">
    <property type="nucleotide sequence ID" value="NZ_CAWMRI010000023.1"/>
</dbReference>
<accession>A0A166KQK2</accession>
<dbReference type="Pfam" id="PF07282">
    <property type="entry name" value="Cas12f1-like_TNB"/>
    <property type="match status" value="1"/>
</dbReference>
<evidence type="ECO:0000256" key="1">
    <source>
        <dbReference type="ARBA" id="ARBA00008761"/>
    </source>
</evidence>
<dbReference type="InterPro" id="IPR010095">
    <property type="entry name" value="Cas12f1-like_TNB"/>
</dbReference>
<reference evidence="11 12" key="1">
    <citation type="submission" date="2016-04" db="EMBL/GenBank/DDBJ databases">
        <title>Draft Genome Assembly of the Bloom-forming Cyanobacterium Nodularia spumigena Strain CENA596 in Shrimp Production Ponds.</title>
        <authorList>
            <person name="Popin R.V."/>
            <person name="Rigonato J."/>
            <person name="Abreu V.A."/>
            <person name="Andreote A.P."/>
            <person name="Silveira S.B."/>
            <person name="Odebrecht C."/>
            <person name="Fiore M.F."/>
        </authorList>
    </citation>
    <scope>NUCLEOTIDE SEQUENCE [LARGE SCALE GENOMIC DNA]</scope>
    <source>
        <strain evidence="11 12">CENA596</strain>
    </source>
</reference>
<evidence type="ECO:0000259" key="9">
    <source>
        <dbReference type="Pfam" id="PF07282"/>
    </source>
</evidence>
<organism evidence="11 12">
    <name type="scientific">Nodularia spumigena CENA596</name>
    <dbReference type="NCBI Taxonomy" id="1819295"/>
    <lineage>
        <taxon>Bacteria</taxon>
        <taxon>Bacillati</taxon>
        <taxon>Cyanobacteriota</taxon>
        <taxon>Cyanophyceae</taxon>
        <taxon>Nostocales</taxon>
        <taxon>Nodulariaceae</taxon>
        <taxon>Nodularia</taxon>
    </lineage>
</organism>
<gene>
    <name evidence="11" type="ORF">A2T98_02265</name>
</gene>
<dbReference type="PANTHER" id="PTHR30405:SF25">
    <property type="entry name" value="RNA-GUIDED DNA ENDONUCLEASE INSQ-RELATED"/>
    <property type="match status" value="1"/>
</dbReference>
<name>A0A166KQK2_NODSP</name>